<accession>A0ABQ4R459</accession>
<evidence type="ECO:0000313" key="3">
    <source>
        <dbReference type="Proteomes" id="UP001055167"/>
    </source>
</evidence>
<dbReference type="InterPro" id="IPR017495">
    <property type="entry name" value="PuhC"/>
</dbReference>
<organism evidence="2 3">
    <name type="scientific">Methylobacterium crusticola</name>
    <dbReference type="NCBI Taxonomy" id="1697972"/>
    <lineage>
        <taxon>Bacteria</taxon>
        <taxon>Pseudomonadati</taxon>
        <taxon>Pseudomonadota</taxon>
        <taxon>Alphaproteobacteria</taxon>
        <taxon>Hyphomicrobiales</taxon>
        <taxon>Methylobacteriaceae</taxon>
        <taxon>Methylobacterium</taxon>
    </lineage>
</organism>
<name>A0ABQ4R459_9HYPH</name>
<protein>
    <recommendedName>
        <fullName evidence="4">Photosynthetic complex assembly protein</fullName>
    </recommendedName>
</protein>
<dbReference type="NCBIfam" id="TIGR03054">
    <property type="entry name" value="photo_alph_chp1"/>
    <property type="match status" value="1"/>
</dbReference>
<evidence type="ECO:0008006" key="4">
    <source>
        <dbReference type="Google" id="ProtNLM"/>
    </source>
</evidence>
<dbReference type="EMBL" id="BPQH01000014">
    <property type="protein sequence ID" value="GJD51621.1"/>
    <property type="molecule type" value="Genomic_DNA"/>
</dbReference>
<evidence type="ECO:0000256" key="1">
    <source>
        <dbReference type="SAM" id="Phobius"/>
    </source>
</evidence>
<gene>
    <name evidence="2" type="ORF">OPKNFCMD_4376</name>
</gene>
<sequence>MPEHTTPVPRTQVLRAGGLLVFALAAVAVGRVGDVGVTRLPEARAVESLDMTVADRADGAIAISDARDGRLVATVAPGTDGFVRATLRVLAQGRLREGFSREPPFRLTRWDNGTLSLDDTASGRRISLEAFGPTNAGAFARLLEQGRGAS</sequence>
<keyword evidence="1" id="KW-1133">Transmembrane helix</keyword>
<dbReference type="RefSeq" id="WP_128563189.1">
    <property type="nucleotide sequence ID" value="NZ_BPQH01000014.1"/>
</dbReference>
<keyword evidence="1" id="KW-0812">Transmembrane</keyword>
<reference evidence="2" key="2">
    <citation type="submission" date="2021-08" db="EMBL/GenBank/DDBJ databases">
        <authorList>
            <person name="Tani A."/>
            <person name="Ola A."/>
            <person name="Ogura Y."/>
            <person name="Katsura K."/>
            <person name="Hayashi T."/>
        </authorList>
    </citation>
    <scope>NUCLEOTIDE SEQUENCE</scope>
    <source>
        <strain evidence="2">KCTC 52305</strain>
    </source>
</reference>
<dbReference type="Proteomes" id="UP001055167">
    <property type="component" value="Unassembled WGS sequence"/>
</dbReference>
<comment type="caution">
    <text evidence="2">The sequence shown here is derived from an EMBL/GenBank/DDBJ whole genome shotgun (WGS) entry which is preliminary data.</text>
</comment>
<proteinExistence type="predicted"/>
<keyword evidence="1" id="KW-0472">Membrane</keyword>
<keyword evidence="3" id="KW-1185">Reference proteome</keyword>
<evidence type="ECO:0000313" key="2">
    <source>
        <dbReference type="EMBL" id="GJD51621.1"/>
    </source>
</evidence>
<reference evidence="2" key="1">
    <citation type="journal article" date="2021" name="Front. Microbiol.">
        <title>Comprehensive Comparative Genomics and Phenotyping of Methylobacterium Species.</title>
        <authorList>
            <person name="Alessa O."/>
            <person name="Ogura Y."/>
            <person name="Fujitani Y."/>
            <person name="Takami H."/>
            <person name="Hayashi T."/>
            <person name="Sahin N."/>
            <person name="Tani A."/>
        </authorList>
    </citation>
    <scope>NUCLEOTIDE SEQUENCE</scope>
    <source>
        <strain evidence="2">KCTC 52305</strain>
    </source>
</reference>
<feature type="transmembrane region" description="Helical" evidence="1">
    <location>
        <begin position="12"/>
        <end position="30"/>
    </location>
</feature>